<dbReference type="GO" id="GO:0016746">
    <property type="term" value="F:acyltransferase activity"/>
    <property type="evidence" value="ECO:0007669"/>
    <property type="project" value="UniProtKB-KW"/>
</dbReference>
<dbReference type="GO" id="GO:0008610">
    <property type="term" value="P:lipid biosynthetic process"/>
    <property type="evidence" value="ECO:0007669"/>
    <property type="project" value="UniProtKB-ARBA"/>
</dbReference>
<evidence type="ECO:0000313" key="8">
    <source>
        <dbReference type="EMBL" id="VAX38074.1"/>
    </source>
</evidence>
<dbReference type="EMBL" id="UOGJ01000150">
    <property type="protein sequence ID" value="VAX38074.1"/>
    <property type="molecule type" value="Genomic_DNA"/>
</dbReference>
<feature type="transmembrane region" description="Helical" evidence="7">
    <location>
        <begin position="17"/>
        <end position="36"/>
    </location>
</feature>
<dbReference type="PIRSF" id="PIRSF026649">
    <property type="entry name" value="MsbB"/>
    <property type="match status" value="1"/>
</dbReference>
<evidence type="ECO:0000256" key="3">
    <source>
        <dbReference type="ARBA" id="ARBA00022519"/>
    </source>
</evidence>
<evidence type="ECO:0000256" key="6">
    <source>
        <dbReference type="ARBA" id="ARBA00023315"/>
    </source>
</evidence>
<evidence type="ECO:0000256" key="1">
    <source>
        <dbReference type="ARBA" id="ARBA00004533"/>
    </source>
</evidence>
<comment type="subcellular location">
    <subcellularLocation>
        <location evidence="1">Cell inner membrane</location>
    </subcellularLocation>
</comment>
<organism evidence="8">
    <name type="scientific">hydrothermal vent metagenome</name>
    <dbReference type="NCBI Taxonomy" id="652676"/>
    <lineage>
        <taxon>unclassified sequences</taxon>
        <taxon>metagenomes</taxon>
        <taxon>ecological metagenomes</taxon>
    </lineage>
</organism>
<keyword evidence="4" id="KW-0808">Transferase</keyword>
<dbReference type="PANTHER" id="PTHR30606:SF10">
    <property type="entry name" value="PHOSPHATIDYLINOSITOL MANNOSIDE ACYLTRANSFERASE"/>
    <property type="match status" value="1"/>
</dbReference>
<evidence type="ECO:0000256" key="2">
    <source>
        <dbReference type="ARBA" id="ARBA00022475"/>
    </source>
</evidence>
<name>A0A3B1DPN0_9ZZZZ</name>
<dbReference type="PROSITE" id="PS51257">
    <property type="entry name" value="PROKAR_LIPOPROTEIN"/>
    <property type="match status" value="1"/>
</dbReference>
<dbReference type="InterPro" id="IPR004960">
    <property type="entry name" value="LipA_acyltrans"/>
</dbReference>
<dbReference type="GO" id="GO:0005886">
    <property type="term" value="C:plasma membrane"/>
    <property type="evidence" value="ECO:0007669"/>
    <property type="project" value="UniProtKB-SubCell"/>
</dbReference>
<reference evidence="8" key="1">
    <citation type="submission" date="2018-06" db="EMBL/GenBank/DDBJ databases">
        <authorList>
            <person name="Zhirakovskaya E."/>
        </authorList>
    </citation>
    <scope>NUCLEOTIDE SEQUENCE</scope>
</reference>
<accession>A0A3B1DPN0</accession>
<keyword evidence="6" id="KW-0012">Acyltransferase</keyword>
<sequence>MELVLPKAIKRFQRASARYALVVFTWLFSCLPYWFVEPITRVFIVVAYRFIHRQRQIAEESLTIAFGKEKSVEEIQRITKACFMNLGRGMTELFYFMAHPNKFVNKISYEGLEYLDEAIKQGKGVVALTAHFGNFPLMMLGVAQKGYKVSTIIRPIRDAVLNQYLFEKRKNLGLSTVYSIPRRECVRNALKSLQNNEVLFILGDQNFGNGRGVFVDFFGQKAATGAGPIVFAQRTKALIIPMFIVRQPDDTHKVIIEKPMNIEEGVDDRDTMVKNMSRITQVMEKYIRRYPHEWAWMNRRWKSRPAEEKG</sequence>
<evidence type="ECO:0000256" key="7">
    <source>
        <dbReference type="SAM" id="Phobius"/>
    </source>
</evidence>
<dbReference type="Pfam" id="PF03279">
    <property type="entry name" value="Lip_A_acyltrans"/>
    <property type="match status" value="1"/>
</dbReference>
<keyword evidence="3" id="KW-0997">Cell inner membrane</keyword>
<keyword evidence="7" id="KW-0812">Transmembrane</keyword>
<keyword evidence="2" id="KW-1003">Cell membrane</keyword>
<dbReference type="CDD" id="cd07984">
    <property type="entry name" value="LPLAT_LABLAT-like"/>
    <property type="match status" value="1"/>
</dbReference>
<evidence type="ECO:0000256" key="5">
    <source>
        <dbReference type="ARBA" id="ARBA00023136"/>
    </source>
</evidence>
<evidence type="ECO:0008006" key="9">
    <source>
        <dbReference type="Google" id="ProtNLM"/>
    </source>
</evidence>
<keyword evidence="5 7" id="KW-0472">Membrane</keyword>
<gene>
    <name evidence="8" type="ORF">MNBD_UNCLBAC01-1341</name>
</gene>
<dbReference type="GO" id="GO:1901137">
    <property type="term" value="P:carbohydrate derivative biosynthetic process"/>
    <property type="evidence" value="ECO:0007669"/>
    <property type="project" value="UniProtKB-ARBA"/>
</dbReference>
<dbReference type="PANTHER" id="PTHR30606">
    <property type="entry name" value="LIPID A BIOSYNTHESIS LAUROYL ACYLTRANSFERASE"/>
    <property type="match status" value="1"/>
</dbReference>
<proteinExistence type="predicted"/>
<keyword evidence="7" id="KW-1133">Transmembrane helix</keyword>
<evidence type="ECO:0000256" key="4">
    <source>
        <dbReference type="ARBA" id="ARBA00022679"/>
    </source>
</evidence>
<dbReference type="AlphaFoldDB" id="A0A3B1DPN0"/>
<protein>
    <recommendedName>
        <fullName evidence="9">Lipid A biosynthesis lauroyl acyltransferase</fullName>
    </recommendedName>
</protein>